<geneLocation type="plasmid" evidence="1">
    <name>pCMPG5300.05</name>
</geneLocation>
<gene>
    <name evidence="1" type="ORF">CMPG5300_3230</name>
</gene>
<dbReference type="AlphaFoldDB" id="A0AAW3FJC5"/>
<accession>A0AAW3FJC5</accession>
<keyword evidence="1" id="KW-0614">Plasmid</keyword>
<protein>
    <submittedName>
        <fullName evidence="1">Uncharacterized protein</fullName>
    </submittedName>
</protein>
<evidence type="ECO:0000313" key="2">
    <source>
        <dbReference type="Proteomes" id="UP000029801"/>
    </source>
</evidence>
<dbReference type="EMBL" id="AXZV01000047">
    <property type="protein sequence ID" value="KGH41168.1"/>
    <property type="molecule type" value="Genomic_DNA"/>
</dbReference>
<proteinExistence type="predicted"/>
<name>A0AAW3FJC5_LACPN</name>
<comment type="caution">
    <text evidence="1">The sequence shown here is derived from an EMBL/GenBank/DDBJ whole genome shotgun (WGS) entry which is preliminary data.</text>
</comment>
<sequence length="89" mass="10276">MLSSVACVHLGHTQSYNNQSMLSLNLLKKATHTTQKIFTTYLSNRFQKFSLVSWNTDNTEHSISDRLNISFHNFPRIISKNSYLILVKT</sequence>
<organism evidence="1 2">
    <name type="scientific">Lactiplantibacillus plantarum CMPG5300</name>
    <dbReference type="NCBI Taxonomy" id="1304889"/>
    <lineage>
        <taxon>Bacteria</taxon>
        <taxon>Bacillati</taxon>
        <taxon>Bacillota</taxon>
        <taxon>Bacilli</taxon>
        <taxon>Lactobacillales</taxon>
        <taxon>Lactobacillaceae</taxon>
        <taxon>Lactiplantibacillus</taxon>
    </lineage>
</organism>
<evidence type="ECO:0000313" key="1">
    <source>
        <dbReference type="EMBL" id="KGH41168.1"/>
    </source>
</evidence>
<dbReference type="Proteomes" id="UP000029801">
    <property type="component" value="Unassembled WGS sequence"/>
</dbReference>
<reference evidence="1 2" key="1">
    <citation type="journal article" date="2014" name="Genome Announc.">
        <title>Draft Genome Sequence of Lactobacillus plantarum CMPG5300, a Human Vaginal Isolate.</title>
        <authorList>
            <person name="Malik S."/>
            <person name="Siezen R.J."/>
            <person name="Renckens B."/>
            <person name="Vaneechoutte M."/>
            <person name="Vanderleyden J."/>
            <person name="Lebeer S."/>
        </authorList>
    </citation>
    <scope>NUCLEOTIDE SEQUENCE [LARGE SCALE GENOMIC DNA]</scope>
    <source>
        <strain evidence="1 2">CMPG5300</strain>
    </source>
</reference>